<gene>
    <name evidence="1" type="ORF">EDEG_01853</name>
</gene>
<proteinExistence type="predicted"/>
<reference evidence="2" key="2">
    <citation type="submission" date="2015-07" db="EMBL/GenBank/DDBJ databases">
        <title>Contrasting host-pathogen interactions and genome evolution in two generalist and specialist microsporidian pathogens of mosquitoes.</title>
        <authorList>
            <consortium name="The Broad Institute Genomics Platform"/>
            <consortium name="The Broad Institute Genome Sequencing Center for Infectious Disease"/>
            <person name="Cuomo C.A."/>
            <person name="Sanscrainte N.D."/>
            <person name="Goldberg J.M."/>
            <person name="Heiman D."/>
            <person name="Young S."/>
            <person name="Zeng Q."/>
            <person name="Becnel J.J."/>
            <person name="Birren B.W."/>
        </authorList>
    </citation>
    <scope>NUCLEOTIDE SEQUENCE [LARGE SCALE GENOMIC DNA]</scope>
    <source>
        <strain evidence="2">USNM 41457</strain>
    </source>
</reference>
<accession>J9D8K7</accession>
<dbReference type="AlphaFoldDB" id="J9D8K7"/>
<dbReference type="VEuPathDB" id="MicrosporidiaDB:EDEG_01853"/>
<organism evidence="1 2">
    <name type="scientific">Edhazardia aedis (strain USNM 41457)</name>
    <name type="common">Microsporidian parasite</name>
    <dbReference type="NCBI Taxonomy" id="1003232"/>
    <lineage>
        <taxon>Eukaryota</taxon>
        <taxon>Fungi</taxon>
        <taxon>Fungi incertae sedis</taxon>
        <taxon>Microsporidia</taxon>
        <taxon>Edhazardia</taxon>
    </lineage>
</organism>
<sequence length="103" mass="10780">MVNSASKNIVINSNNLPVTVIDTDSATKIASPSCANILKDLSNGKNDSCIKTNMEPACILPNNIVTSTMPSGLRISASLDGNGQTQNFLTNNIPQLVCTNVSS</sequence>
<keyword evidence="2" id="KW-1185">Reference proteome</keyword>
<reference evidence="1 2" key="1">
    <citation type="submission" date="2011-08" db="EMBL/GenBank/DDBJ databases">
        <authorList>
            <person name="Liu Z.J."/>
            <person name="Shi F.L."/>
            <person name="Lu J.Q."/>
            <person name="Li M."/>
            <person name="Wang Z.L."/>
        </authorList>
    </citation>
    <scope>NUCLEOTIDE SEQUENCE [LARGE SCALE GENOMIC DNA]</scope>
    <source>
        <strain evidence="1 2">USNM 41457</strain>
    </source>
</reference>
<dbReference type="Proteomes" id="UP000003163">
    <property type="component" value="Unassembled WGS sequence"/>
</dbReference>
<dbReference type="EMBL" id="AFBI03000029">
    <property type="protein sequence ID" value="EJW03854.1"/>
    <property type="molecule type" value="Genomic_DNA"/>
</dbReference>
<comment type="caution">
    <text evidence="1">The sequence shown here is derived from an EMBL/GenBank/DDBJ whole genome shotgun (WGS) entry which is preliminary data.</text>
</comment>
<protein>
    <submittedName>
        <fullName evidence="1">Uncharacterized protein</fullName>
    </submittedName>
</protein>
<name>J9D8K7_EDHAE</name>
<evidence type="ECO:0000313" key="2">
    <source>
        <dbReference type="Proteomes" id="UP000003163"/>
    </source>
</evidence>
<dbReference type="InParanoid" id="J9D8K7"/>
<dbReference type="HOGENOM" id="CLU_2263683_0_0_1"/>
<evidence type="ECO:0000313" key="1">
    <source>
        <dbReference type="EMBL" id="EJW03854.1"/>
    </source>
</evidence>